<evidence type="ECO:0000313" key="1">
    <source>
        <dbReference type="EMBL" id="MBR0655966.1"/>
    </source>
</evidence>
<dbReference type="EMBL" id="JAAEDH010000014">
    <property type="protein sequence ID" value="MBR0655966.1"/>
    <property type="molecule type" value="Genomic_DNA"/>
</dbReference>
<dbReference type="NCBIfam" id="TIGR02453">
    <property type="entry name" value="TIGR02453 family protein"/>
    <property type="match status" value="1"/>
</dbReference>
<name>A0AAF1JX96_9PROT</name>
<dbReference type="RefSeq" id="WP_211874812.1">
    <property type="nucleotide sequence ID" value="NZ_JAAEDH010000014.1"/>
</dbReference>
<dbReference type="PANTHER" id="PTHR36452:SF1">
    <property type="entry name" value="DUF2461 DOMAIN-CONTAINING PROTEIN"/>
    <property type="match status" value="1"/>
</dbReference>
<dbReference type="InterPro" id="IPR012808">
    <property type="entry name" value="CHP02453"/>
</dbReference>
<comment type="caution">
    <text evidence="1">The sequence shown here is derived from an EMBL/GenBank/DDBJ whole genome shotgun (WGS) entry which is preliminary data.</text>
</comment>
<protein>
    <submittedName>
        <fullName evidence="1">DUF2461 domain-containing protein</fullName>
    </submittedName>
</protein>
<reference evidence="1" key="1">
    <citation type="submission" date="2020-01" db="EMBL/GenBank/DDBJ databases">
        <authorList>
            <person name="Rat A."/>
        </authorList>
    </citation>
    <scope>NUCLEOTIDE SEQUENCE</scope>
    <source>
        <strain evidence="1">LMG 28251</strain>
    </source>
</reference>
<dbReference type="Pfam" id="PF09365">
    <property type="entry name" value="DUF2461"/>
    <property type="match status" value="1"/>
</dbReference>
<reference evidence="1" key="2">
    <citation type="journal article" date="2021" name="Syst. Appl. Microbiol.">
        <title>Roseomonas hellenica sp. nov., isolated from roots of wild-growing Alkanna tinctoria.</title>
        <authorList>
            <person name="Rat A."/>
            <person name="Naranjo H.D."/>
            <person name="Lebbe L."/>
            <person name="Cnockaert M."/>
            <person name="Krigas N."/>
            <person name="Grigoriadou K."/>
            <person name="Maloupa E."/>
            <person name="Willems A."/>
        </authorList>
    </citation>
    <scope>NUCLEOTIDE SEQUENCE</scope>
    <source>
        <strain evidence="1">LMG 28251</strain>
    </source>
</reference>
<keyword evidence="2" id="KW-1185">Reference proteome</keyword>
<dbReference type="PANTHER" id="PTHR36452">
    <property type="entry name" value="CHROMOSOME 12, WHOLE GENOME SHOTGUN SEQUENCE"/>
    <property type="match status" value="1"/>
</dbReference>
<dbReference type="PIRSF" id="PIRSF028451">
    <property type="entry name" value="UCP028451"/>
    <property type="match status" value="1"/>
</dbReference>
<dbReference type="Proteomes" id="UP001196068">
    <property type="component" value="Unassembled WGS sequence"/>
</dbReference>
<accession>A0AAF1JX96</accession>
<dbReference type="AlphaFoldDB" id="A0AAF1JX96"/>
<evidence type="ECO:0000313" key="2">
    <source>
        <dbReference type="Proteomes" id="UP001196068"/>
    </source>
</evidence>
<gene>
    <name evidence="1" type="ORF">GXW79_12865</name>
</gene>
<sequence length="248" mass="27001">MPAAERGGFAGFPADADAFLLELAANNNRAWYLANKTRHECAILAPAAALIESLNLAFAVHDLPLRGDPRKSVFRLHRDTRFSADKAPYKTHAGIVLTRDGTRGTLHMLYIQLGGDNGPFMGLGFYMPPPAELAAFRDAIAEAPEEWGMTVADLRKAKLTLEAGDPLQRMPKGFEGFADTPIADDLKRRHYTIRRRIAPARMGKPALVKDVLAFAQAGMPLLRFGARALHGLVPTAIRRAGANPPAKD</sequence>
<proteinExistence type="predicted"/>
<organism evidence="1 2">
    <name type="scientific">Plastoroseomonas arctica</name>
    <dbReference type="NCBI Taxonomy" id="1509237"/>
    <lineage>
        <taxon>Bacteria</taxon>
        <taxon>Pseudomonadati</taxon>
        <taxon>Pseudomonadota</taxon>
        <taxon>Alphaproteobacteria</taxon>
        <taxon>Acetobacterales</taxon>
        <taxon>Acetobacteraceae</taxon>
        <taxon>Plastoroseomonas</taxon>
    </lineage>
</organism>
<dbReference type="InterPro" id="IPR015996">
    <property type="entry name" value="UCP028451"/>
</dbReference>